<reference evidence="2 3" key="1">
    <citation type="submission" date="2024-03" db="EMBL/GenBank/DDBJ databases">
        <title>Human intestinal bacterial collection.</title>
        <authorList>
            <person name="Pauvert C."/>
            <person name="Hitch T.C.A."/>
            <person name="Clavel T."/>
        </authorList>
    </citation>
    <scope>NUCLEOTIDE SEQUENCE [LARGE SCALE GENOMIC DNA]</scope>
    <source>
        <strain evidence="2 3">CLA-AA-H255</strain>
    </source>
</reference>
<evidence type="ECO:0000313" key="2">
    <source>
        <dbReference type="EMBL" id="MEQ2380516.1"/>
    </source>
</evidence>
<keyword evidence="1" id="KW-1133">Transmembrane helix</keyword>
<evidence type="ECO:0000256" key="1">
    <source>
        <dbReference type="SAM" id="Phobius"/>
    </source>
</evidence>
<dbReference type="InterPro" id="IPR011044">
    <property type="entry name" value="Quino_amine_DH_bsu"/>
</dbReference>
<dbReference type="Pfam" id="PF18975">
    <property type="entry name" value="DUF5711"/>
    <property type="match status" value="1"/>
</dbReference>
<organism evidence="2 3">
    <name type="scientific">[Lactobacillus] rogosae</name>
    <dbReference type="NCBI Taxonomy" id="706562"/>
    <lineage>
        <taxon>Bacteria</taxon>
        <taxon>Bacillati</taxon>
        <taxon>Bacillota</taxon>
        <taxon>Clostridia</taxon>
        <taxon>Lachnospirales</taxon>
        <taxon>Lachnospiraceae</taxon>
        <taxon>Lachnospira</taxon>
    </lineage>
</organism>
<dbReference type="InterPro" id="IPR043765">
    <property type="entry name" value="DUF5711"/>
</dbReference>
<keyword evidence="1" id="KW-0812">Transmembrane</keyword>
<name>A0ABV1BXP7_9FIRM</name>
<sequence length="420" mass="46273">MADIISGSSRFNGDKNAPARKVIQMNNVSEAATHETEDDEIVKHRIKKHRRHMVIIAAIGVIVIAIAVVLVMRLIDGYVFTSYSVTGSLNREDIESSGYIAYGDGYIRYSNDGAAYYTAKGKALWNQTYSMQKPQVKICEDCVAIGDINGNTIYIFNKNGNIGKVDTSLVISQIEVAANGAVAAVLEDNEANYINMYDKEGNKIYSVKTTLAGDGYPLDISISNDSAKLIASYVYVSGEEIKTNVVFYNFSEVGQNETERVVGGFNHYNDVLVGDVQFLSNNIAVAVGENVISIYKIKEYPSLEKEIQIDNTIDRVFFGTDYIGLVLDNSDSGELYKMVVYNFSGSKVCEAEFGTQVDNIQFDGSSVVMNNSTSFSVFNLKGKNVANMSFDMPASKVLPTGTRGEYILINTKYIQNIKLK</sequence>
<gene>
    <name evidence="2" type="ORF">WMO14_11655</name>
</gene>
<dbReference type="RefSeq" id="WP_022502449.1">
    <property type="nucleotide sequence ID" value="NZ_DAWDAH010000004.1"/>
</dbReference>
<comment type="caution">
    <text evidence="2">The sequence shown here is derived from an EMBL/GenBank/DDBJ whole genome shotgun (WGS) entry which is preliminary data.</text>
</comment>
<keyword evidence="1" id="KW-0472">Membrane</keyword>
<dbReference type="SUPFAM" id="SSF50969">
    <property type="entry name" value="YVTN repeat-like/Quinoprotein amine dehydrogenase"/>
    <property type="match status" value="1"/>
</dbReference>
<feature type="transmembrane region" description="Helical" evidence="1">
    <location>
        <begin position="53"/>
        <end position="75"/>
    </location>
</feature>
<accession>A0ABV1BXP7</accession>
<protein>
    <submittedName>
        <fullName evidence="2">DUF5711 family protein</fullName>
    </submittedName>
</protein>
<keyword evidence="3" id="KW-1185">Reference proteome</keyword>
<evidence type="ECO:0000313" key="3">
    <source>
        <dbReference type="Proteomes" id="UP001442364"/>
    </source>
</evidence>
<dbReference type="Proteomes" id="UP001442364">
    <property type="component" value="Unassembled WGS sequence"/>
</dbReference>
<dbReference type="EMBL" id="JBBMER010000009">
    <property type="protein sequence ID" value="MEQ2380516.1"/>
    <property type="molecule type" value="Genomic_DNA"/>
</dbReference>
<proteinExistence type="predicted"/>